<dbReference type="GeneID" id="103393151"/>
<dbReference type="Ensembl" id="ENSCSET00000027510.1">
    <property type="protein sequence ID" value="ENSCSEP00000027144.1"/>
    <property type="gene ID" value="ENSCSEG00000017342.1"/>
</dbReference>
<dbReference type="InParanoid" id="A0A3P8WK98"/>
<feature type="domain" description="CFA20" evidence="2">
    <location>
        <begin position="1"/>
        <end position="183"/>
    </location>
</feature>
<evidence type="ECO:0000313" key="3">
    <source>
        <dbReference type="Ensembl" id="ENSCSEP00000027144.1"/>
    </source>
</evidence>
<protein>
    <submittedName>
        <fullName evidence="3">Cilia and flagella associated protein 20</fullName>
    </submittedName>
</protein>
<dbReference type="OrthoDB" id="7486196at2759"/>
<reference evidence="3" key="3">
    <citation type="submission" date="2025-09" db="UniProtKB">
        <authorList>
            <consortium name="Ensembl"/>
        </authorList>
    </citation>
    <scope>IDENTIFICATION</scope>
</reference>
<evidence type="ECO:0000259" key="2">
    <source>
        <dbReference type="Pfam" id="PF05018"/>
    </source>
</evidence>
<evidence type="ECO:0000313" key="4">
    <source>
        <dbReference type="Proteomes" id="UP000265120"/>
    </source>
</evidence>
<sequence>MFKETIQTGLMSIFNNMGSEPLELWDTQVKNGHITRVTDDDLHSSVLEVTGVNINTTYITCPASPDKTLSIKLPHMVMIIKNLERHFSFEVQFLDDANICRHFRASSYVSTTRVNPFNCTMPLMLADGWNSITFNLSDFTTQVYGTQYVETQRVQINANCRIRQVYFSDRVYSEEELPEEFQSHLPVQAQQSSPPLPYEENGEGEAATAQSEVEQESKG</sequence>
<dbReference type="PANTHER" id="PTHR12458">
    <property type="entry name" value="ORF PROTEIN"/>
    <property type="match status" value="1"/>
</dbReference>
<organism evidence="3 4">
    <name type="scientific">Cynoglossus semilaevis</name>
    <name type="common">Tongue sole</name>
    <dbReference type="NCBI Taxonomy" id="244447"/>
    <lineage>
        <taxon>Eukaryota</taxon>
        <taxon>Metazoa</taxon>
        <taxon>Chordata</taxon>
        <taxon>Craniata</taxon>
        <taxon>Vertebrata</taxon>
        <taxon>Euteleostomi</taxon>
        <taxon>Actinopterygii</taxon>
        <taxon>Neopterygii</taxon>
        <taxon>Teleostei</taxon>
        <taxon>Neoteleostei</taxon>
        <taxon>Acanthomorphata</taxon>
        <taxon>Carangaria</taxon>
        <taxon>Pleuronectiformes</taxon>
        <taxon>Pleuronectoidei</taxon>
        <taxon>Cynoglossidae</taxon>
        <taxon>Cynoglossinae</taxon>
        <taxon>Cynoglossus</taxon>
    </lineage>
</organism>
<dbReference type="KEGG" id="csem:103393151"/>
<dbReference type="InterPro" id="IPR007714">
    <property type="entry name" value="CFA20_dom"/>
</dbReference>
<keyword evidence="4" id="KW-1185">Reference proteome</keyword>
<proteinExistence type="predicted"/>
<evidence type="ECO:0000256" key="1">
    <source>
        <dbReference type="SAM" id="MobiDB-lite"/>
    </source>
</evidence>
<feature type="region of interest" description="Disordered" evidence="1">
    <location>
        <begin position="178"/>
        <end position="219"/>
    </location>
</feature>
<dbReference type="AlphaFoldDB" id="A0A3P8WK98"/>
<reference evidence="3" key="2">
    <citation type="submission" date="2025-08" db="UniProtKB">
        <authorList>
            <consortium name="Ensembl"/>
        </authorList>
    </citation>
    <scope>IDENTIFICATION</scope>
</reference>
<dbReference type="GeneTree" id="ENSGT00390000004554"/>
<reference evidence="3 4" key="1">
    <citation type="journal article" date="2014" name="Nat. Genet.">
        <title>Whole-genome sequence of a flatfish provides insights into ZW sex chromosome evolution and adaptation to a benthic lifestyle.</title>
        <authorList>
            <person name="Chen S."/>
            <person name="Zhang G."/>
            <person name="Shao C."/>
            <person name="Huang Q."/>
            <person name="Liu G."/>
            <person name="Zhang P."/>
            <person name="Song W."/>
            <person name="An N."/>
            <person name="Chalopin D."/>
            <person name="Volff J.N."/>
            <person name="Hong Y."/>
            <person name="Li Q."/>
            <person name="Sha Z."/>
            <person name="Zhou H."/>
            <person name="Xie M."/>
            <person name="Yu Q."/>
            <person name="Liu Y."/>
            <person name="Xiang H."/>
            <person name="Wang N."/>
            <person name="Wu K."/>
            <person name="Yang C."/>
            <person name="Zhou Q."/>
            <person name="Liao X."/>
            <person name="Yang L."/>
            <person name="Hu Q."/>
            <person name="Zhang J."/>
            <person name="Meng L."/>
            <person name="Jin L."/>
            <person name="Tian Y."/>
            <person name="Lian J."/>
            <person name="Yang J."/>
            <person name="Miao G."/>
            <person name="Liu S."/>
            <person name="Liang Z."/>
            <person name="Yan F."/>
            <person name="Li Y."/>
            <person name="Sun B."/>
            <person name="Zhang H."/>
            <person name="Zhang J."/>
            <person name="Zhu Y."/>
            <person name="Du M."/>
            <person name="Zhao Y."/>
            <person name="Schartl M."/>
            <person name="Tang Q."/>
            <person name="Wang J."/>
        </authorList>
    </citation>
    <scope>NUCLEOTIDE SEQUENCE</scope>
</reference>
<dbReference type="Proteomes" id="UP000265120">
    <property type="component" value="Chromosome 17"/>
</dbReference>
<dbReference type="RefSeq" id="XP_016896312.1">
    <property type="nucleotide sequence ID" value="XM_017040823.2"/>
</dbReference>
<accession>A0A3P8WK98</accession>
<dbReference type="Pfam" id="PF05018">
    <property type="entry name" value="CFA20_dom"/>
    <property type="match status" value="1"/>
</dbReference>
<dbReference type="InterPro" id="IPR040441">
    <property type="entry name" value="CFA20/CFAP20DC"/>
</dbReference>
<dbReference type="STRING" id="244447.ENSCSEP00000027144"/>
<name>A0A3P8WK98_CYNSE</name>